<dbReference type="GeneID" id="54284804"/>
<dbReference type="AlphaFoldDB" id="A0A6A5XUZ0"/>
<dbReference type="RefSeq" id="XP_033385467.1">
    <property type="nucleotide sequence ID" value="XM_033527407.1"/>
</dbReference>
<protein>
    <submittedName>
        <fullName evidence="1">Uncharacterized protein</fullName>
    </submittedName>
</protein>
<dbReference type="EMBL" id="ML978068">
    <property type="protein sequence ID" value="KAF2017128.1"/>
    <property type="molecule type" value="Genomic_DNA"/>
</dbReference>
<reference evidence="1" key="1">
    <citation type="journal article" date="2020" name="Stud. Mycol.">
        <title>101 Dothideomycetes genomes: a test case for predicting lifestyles and emergence of pathogens.</title>
        <authorList>
            <person name="Haridas S."/>
            <person name="Albert R."/>
            <person name="Binder M."/>
            <person name="Bloem J."/>
            <person name="Labutti K."/>
            <person name="Salamov A."/>
            <person name="Andreopoulos B."/>
            <person name="Baker S."/>
            <person name="Barry K."/>
            <person name="Bills G."/>
            <person name="Bluhm B."/>
            <person name="Cannon C."/>
            <person name="Castanera R."/>
            <person name="Culley D."/>
            <person name="Daum C."/>
            <person name="Ezra D."/>
            <person name="Gonzalez J."/>
            <person name="Henrissat B."/>
            <person name="Kuo A."/>
            <person name="Liang C."/>
            <person name="Lipzen A."/>
            <person name="Lutzoni F."/>
            <person name="Magnuson J."/>
            <person name="Mondo S."/>
            <person name="Nolan M."/>
            <person name="Ohm R."/>
            <person name="Pangilinan J."/>
            <person name="Park H.-J."/>
            <person name="Ramirez L."/>
            <person name="Alfaro M."/>
            <person name="Sun H."/>
            <person name="Tritt A."/>
            <person name="Yoshinaga Y."/>
            <person name="Zwiers L.-H."/>
            <person name="Turgeon B."/>
            <person name="Goodwin S."/>
            <person name="Spatafora J."/>
            <person name="Crous P."/>
            <person name="Grigoriev I."/>
        </authorList>
    </citation>
    <scope>NUCLEOTIDE SEQUENCE</scope>
    <source>
        <strain evidence="1">CBS 175.79</strain>
    </source>
</reference>
<dbReference type="Proteomes" id="UP000799778">
    <property type="component" value="Unassembled WGS sequence"/>
</dbReference>
<evidence type="ECO:0000313" key="2">
    <source>
        <dbReference type="Proteomes" id="UP000799778"/>
    </source>
</evidence>
<sequence>MVPVPVPVPTPVPAPVVGAGAGAYWLLLEALPTLHCYYGAQLTALLRLMSIADEEPP</sequence>
<organism evidence="1 2">
    <name type="scientific">Aaosphaeria arxii CBS 175.79</name>
    <dbReference type="NCBI Taxonomy" id="1450172"/>
    <lineage>
        <taxon>Eukaryota</taxon>
        <taxon>Fungi</taxon>
        <taxon>Dikarya</taxon>
        <taxon>Ascomycota</taxon>
        <taxon>Pezizomycotina</taxon>
        <taxon>Dothideomycetes</taxon>
        <taxon>Pleosporomycetidae</taxon>
        <taxon>Pleosporales</taxon>
        <taxon>Pleosporales incertae sedis</taxon>
        <taxon>Aaosphaeria</taxon>
    </lineage>
</organism>
<evidence type="ECO:0000313" key="1">
    <source>
        <dbReference type="EMBL" id="KAF2017128.1"/>
    </source>
</evidence>
<gene>
    <name evidence="1" type="ORF">BU24DRAFT_420151</name>
</gene>
<accession>A0A6A5XUZ0</accession>
<keyword evidence="2" id="KW-1185">Reference proteome</keyword>
<name>A0A6A5XUZ0_9PLEO</name>
<proteinExistence type="predicted"/>